<dbReference type="Proteomes" id="UP000198406">
    <property type="component" value="Unassembled WGS sequence"/>
</dbReference>
<keyword evidence="2" id="KW-1185">Reference proteome</keyword>
<dbReference type="PANTHER" id="PTHR31138">
    <property type="entry name" value="CHROMOSOME 19, WHOLE GENOME SHOTGUN SEQUENCE"/>
    <property type="match status" value="1"/>
</dbReference>
<dbReference type="PANTHER" id="PTHR31138:SF1">
    <property type="entry name" value="PDZ DOMAIN-CONTAINING PROTEIN"/>
    <property type="match status" value="1"/>
</dbReference>
<sequence>MALSCSPGEAVYTLFGAGVVVHHDLQLQQYCVRLWRIPGKSIASSAVAYLQASAIIEKIPVAPGMFTKLLRSSKSVEEEEEENSKEVLVHCYYSTNKTFLVSEVLPESNEKEESVESSLALHRKQSLPKHVAVLQSVTSQQLQPAPAAQFYPFLETLMKRADDTVVMTRNMLQSEQTQQFLQHTDRVTSQVVQATSLSANDVKNVAPAAEQGLHQVVQLMKDESLTELLKTCKSRLDELVRSTDMSKTTQQVLEKTGIRIQLPEKASLQTTRKAALEALNDWLERHNNGEDWHAVREELATQFSTTFDSLAAAAKSDRQLQQRFGEISDKTALWQQATGRLLQTRSATLFLEGATRLQNRAVALFRQANWAGDIGSHFTKSFTEGDAAMARVKSLELGEALKSRLVHAIELRSESIGGLDGIIAGALSTLNDKGNGDIQALLSNLQKQASSATSNAHETLITVLSSQSEYREAALMRLERVLCSLSSHLEGTPQEIAAMARGKGGTHKIFEPIAKQAMQQINHHLDAAETQIKDPTILHVLQKVRKIMSGEMSPDDVMDEIVSVLNDDKVVAASETIVQHSEHVLDALEGVSGNKAVADALQIAERAGITKDSVLQEFGKLNVDELIGTAGTAVTDEKARQQLLSSATDAALDFALRVLPSMPIPPFEGVKDGLIYHISNLSMKGFRVKKEDIHIVLAGMRATKRDHSSSRLNTEDNSFSPFELTKDDSMEVQELETQVKPTELLIIDIREISAVFDNAEWSFEQTYLPYLKGDGKVDVKMSGGAIRLQFELRCRRKQTTEGAEFWEPVLCLHDRECTISDVDMNLQGDSRLAWIINKAAGIFRVPLRDYVVRTIIRIIADRSGWILKRLNDVLSPYWDVILRTAKLNMNDLVEADEHVVVEEVRSQATVIELVWRERLPLGMNLLTNDPSGLLKVVDFPRGSQARSVCEKRNLNPALFEGATIIAVNGTEFVSASDAFDALREPARPKTIRFELAESEEADKLRLFVEASRTEKVSDGYIRGSPQRNLEYRIVEFMSDRELGIEFGTSVDNACLVVTSFLESPDGIVYEAEKSGKIKTNDILTHINGIFVAGKEGPRKAITLLEKSTTQQAMTLQFSDPYMHTVYAQKVSKVPGADCNGGPDELVLEEVLRKDGSKRIAVTGFKEVSGMAEGGGIMLGDYLVFVNGFPVGAGCRWLGVEHKPALDDVLEMLQEVSAYPMGLTFARPKQGSSLWEASFGETHLLQDDEAETICITAESSDRIGCLFDQVESGDIMVRDFHGVPGLFHRAFVSCIENDLQLPLSIEFLNYELVPSYATVDIVRSALKRGWNSDSSVTMQVCNDRVKDWLYSSGEEGSTQR</sequence>
<gene>
    <name evidence="1" type="ORF">FisN_4Lh295</name>
</gene>
<reference evidence="1 2" key="1">
    <citation type="journal article" date="2015" name="Plant Cell">
        <title>Oil accumulation by the oleaginous diatom Fistulifera solaris as revealed by the genome and transcriptome.</title>
        <authorList>
            <person name="Tanaka T."/>
            <person name="Maeda Y."/>
            <person name="Veluchamy A."/>
            <person name="Tanaka M."/>
            <person name="Abida H."/>
            <person name="Marechal E."/>
            <person name="Bowler C."/>
            <person name="Muto M."/>
            <person name="Sunaga Y."/>
            <person name="Tanaka M."/>
            <person name="Yoshino T."/>
            <person name="Taniguchi T."/>
            <person name="Fukuda Y."/>
            <person name="Nemoto M."/>
            <person name="Matsumoto M."/>
            <person name="Wong P.S."/>
            <person name="Aburatani S."/>
            <person name="Fujibuchi W."/>
        </authorList>
    </citation>
    <scope>NUCLEOTIDE SEQUENCE [LARGE SCALE GENOMIC DNA]</scope>
    <source>
        <strain evidence="1 2">JPCC DA0580</strain>
    </source>
</reference>
<dbReference type="InParanoid" id="A0A1Z5KD74"/>
<proteinExistence type="predicted"/>
<accession>A0A1Z5KD74</accession>
<evidence type="ECO:0008006" key="3">
    <source>
        <dbReference type="Google" id="ProtNLM"/>
    </source>
</evidence>
<dbReference type="EMBL" id="BDSP01000207">
    <property type="protein sequence ID" value="GAX24203.1"/>
    <property type="molecule type" value="Genomic_DNA"/>
</dbReference>
<comment type="caution">
    <text evidence="1">The sequence shown here is derived from an EMBL/GenBank/DDBJ whole genome shotgun (WGS) entry which is preliminary data.</text>
</comment>
<evidence type="ECO:0000313" key="1">
    <source>
        <dbReference type="EMBL" id="GAX24203.1"/>
    </source>
</evidence>
<organism evidence="1 2">
    <name type="scientific">Fistulifera solaris</name>
    <name type="common">Oleaginous diatom</name>
    <dbReference type="NCBI Taxonomy" id="1519565"/>
    <lineage>
        <taxon>Eukaryota</taxon>
        <taxon>Sar</taxon>
        <taxon>Stramenopiles</taxon>
        <taxon>Ochrophyta</taxon>
        <taxon>Bacillariophyta</taxon>
        <taxon>Bacillariophyceae</taxon>
        <taxon>Bacillariophycidae</taxon>
        <taxon>Naviculales</taxon>
        <taxon>Naviculaceae</taxon>
        <taxon>Fistulifera</taxon>
    </lineage>
</organism>
<dbReference type="OrthoDB" id="2157641at2759"/>
<dbReference type="Gene3D" id="3.15.10.10">
    <property type="entry name" value="Bactericidal permeability-increasing protein, domain 1"/>
    <property type="match status" value="1"/>
</dbReference>
<name>A0A1Z5KD74_FISSO</name>
<protein>
    <recommendedName>
        <fullName evidence="3">PDZ domain-containing protein</fullName>
    </recommendedName>
</protein>
<evidence type="ECO:0000313" key="2">
    <source>
        <dbReference type="Proteomes" id="UP000198406"/>
    </source>
</evidence>